<dbReference type="AlphaFoldDB" id="G2Z2P8"/>
<sequence length="49" mass="4819">MITIASSLYNGGTSVDANGVAIKGTGFNSLGDNFGDIGTIAFGTLSVGH</sequence>
<gene>
    <name evidence="1" type="ordered locus">FBFL15_2203</name>
</gene>
<reference evidence="1 2" key="1">
    <citation type="journal article" date="2011" name="Appl. Environ. Microbiol.">
        <title>Complete genome sequence of the fish pathogen Flavobacterium branchiophilum.</title>
        <authorList>
            <consortium name="1:IP"/>
            <consortium name="Microbial Evolutionary Genomics,F-75015 Paris"/>
            <consortium name="France 2:CNRS"/>
            <consortium name="URA2171"/>
            <consortium name="F-75015 Paris,France 3:Unite de Virologie et Immunologie Mol."/>
            <consortium name="INRA,78352 Jouy en Josas Cedex"/>
            <consortium name="France. 4:Unite de Mathemathique"/>
            <consortium name="Informatique et Genome,INRA"/>
            <consortium name="78352 Jouy en Josas Cedex"/>
            <consortium name="France. 5:CEA/Genoscope"/>
            <consortium name="Evry"/>
            <consortium name="France"/>
            <person name="Touchon M."/>
            <person name="Barbier P."/>
            <person name="Bernardet J.F."/>
            <person name="Loux V."/>
            <person name="Vacherie B."/>
            <person name="Barbe V."/>
            <person name="Rocha E.P."/>
            <person name="Duchaud E."/>
        </authorList>
    </citation>
    <scope>NUCLEOTIDE SEQUENCE [LARGE SCALE GENOMIC DNA]</scope>
    <source>
        <strain evidence="1 2">FL-15</strain>
    </source>
</reference>
<evidence type="ECO:0000313" key="1">
    <source>
        <dbReference type="EMBL" id="CCB70223.1"/>
    </source>
</evidence>
<keyword evidence="2" id="KW-1185">Reference proteome</keyword>
<name>G2Z2P8_FLABF</name>
<dbReference type="HOGENOM" id="CLU_3135936_0_0_10"/>
<dbReference type="Proteomes" id="UP000009186">
    <property type="component" value="Chromosome"/>
</dbReference>
<accession>G2Z2P8</accession>
<organism evidence="1 2">
    <name type="scientific">Flavobacterium branchiophilum (strain FL-15)</name>
    <dbReference type="NCBI Taxonomy" id="1034807"/>
    <lineage>
        <taxon>Bacteria</taxon>
        <taxon>Pseudomonadati</taxon>
        <taxon>Bacteroidota</taxon>
        <taxon>Flavobacteriia</taxon>
        <taxon>Flavobacteriales</taxon>
        <taxon>Flavobacteriaceae</taxon>
        <taxon>Flavobacterium</taxon>
    </lineage>
</organism>
<protein>
    <submittedName>
        <fullName evidence="1">Uncharacterized protein</fullName>
    </submittedName>
</protein>
<dbReference type="RefSeq" id="WP_014084685.1">
    <property type="nucleotide sequence ID" value="NC_016001.1"/>
</dbReference>
<evidence type="ECO:0000313" key="2">
    <source>
        <dbReference type="Proteomes" id="UP000009186"/>
    </source>
</evidence>
<dbReference type="EMBL" id="FQ859183">
    <property type="protein sequence ID" value="CCB70223.1"/>
    <property type="molecule type" value="Genomic_DNA"/>
</dbReference>
<dbReference type="KEGG" id="fbr:FBFL15_2203"/>
<proteinExistence type="predicted"/>